<dbReference type="Proteomes" id="UP000011761">
    <property type="component" value="Unassembled WGS sequence"/>
</dbReference>
<evidence type="ECO:0000256" key="6">
    <source>
        <dbReference type="SAM" id="MobiDB-lite"/>
    </source>
</evidence>
<dbReference type="KEGG" id="bcom:BAUCODRAFT_36938"/>
<dbReference type="CDD" id="cd02961">
    <property type="entry name" value="PDI_a_family"/>
    <property type="match status" value="2"/>
</dbReference>
<feature type="region of interest" description="Disordered" evidence="6">
    <location>
        <begin position="219"/>
        <end position="247"/>
    </location>
</feature>
<comment type="function">
    <text evidence="5">Probable disulfide isomerase, which participates in the folding of proteins containing disulfide bonds. May act as a dithiol oxidase. Acts as a regulator of endoplasmic reticulum-mitochondria contact sites via its ability to regulate redox signals.</text>
</comment>
<evidence type="ECO:0000256" key="5">
    <source>
        <dbReference type="ARBA" id="ARBA00045246"/>
    </source>
</evidence>
<evidence type="ECO:0000259" key="9">
    <source>
        <dbReference type="PROSITE" id="PS51352"/>
    </source>
</evidence>
<keyword evidence="11" id="KW-1185">Reference proteome</keyword>
<organism evidence="10 11">
    <name type="scientific">Baudoinia panamericana (strain UAMH 10762)</name>
    <name type="common">Angels' share fungus</name>
    <name type="synonym">Baudoinia compniacensis (strain UAMH 10762)</name>
    <dbReference type="NCBI Taxonomy" id="717646"/>
    <lineage>
        <taxon>Eukaryota</taxon>
        <taxon>Fungi</taxon>
        <taxon>Dikarya</taxon>
        <taxon>Ascomycota</taxon>
        <taxon>Pezizomycotina</taxon>
        <taxon>Dothideomycetes</taxon>
        <taxon>Dothideomycetidae</taxon>
        <taxon>Mycosphaerellales</taxon>
        <taxon>Teratosphaeriaceae</taxon>
        <taxon>Baudoinia</taxon>
    </lineage>
</organism>
<dbReference type="PROSITE" id="PS51352">
    <property type="entry name" value="THIOREDOXIN_2"/>
    <property type="match status" value="2"/>
</dbReference>
<evidence type="ECO:0000256" key="8">
    <source>
        <dbReference type="SAM" id="SignalP"/>
    </source>
</evidence>
<feature type="compositionally biased region" description="Low complexity" evidence="6">
    <location>
        <begin position="235"/>
        <end position="247"/>
    </location>
</feature>
<evidence type="ECO:0000313" key="11">
    <source>
        <dbReference type="Proteomes" id="UP000011761"/>
    </source>
</evidence>
<evidence type="ECO:0000313" key="10">
    <source>
        <dbReference type="EMBL" id="EMC93266.1"/>
    </source>
</evidence>
<evidence type="ECO:0000256" key="4">
    <source>
        <dbReference type="ARBA" id="ARBA00023136"/>
    </source>
</evidence>
<feature type="signal peptide" evidence="8">
    <location>
        <begin position="1"/>
        <end position="20"/>
    </location>
</feature>
<evidence type="ECO:0000256" key="1">
    <source>
        <dbReference type="ARBA" id="ARBA00004389"/>
    </source>
</evidence>
<reference evidence="10 11" key="1">
    <citation type="journal article" date="2012" name="PLoS Pathog.">
        <title>Diverse lifestyles and strategies of plant pathogenesis encoded in the genomes of eighteen Dothideomycetes fungi.</title>
        <authorList>
            <person name="Ohm R.A."/>
            <person name="Feau N."/>
            <person name="Henrissat B."/>
            <person name="Schoch C.L."/>
            <person name="Horwitz B.A."/>
            <person name="Barry K.W."/>
            <person name="Condon B.J."/>
            <person name="Copeland A.C."/>
            <person name="Dhillon B."/>
            <person name="Glaser F."/>
            <person name="Hesse C.N."/>
            <person name="Kosti I."/>
            <person name="LaButti K."/>
            <person name="Lindquist E.A."/>
            <person name="Lucas S."/>
            <person name="Salamov A.A."/>
            <person name="Bradshaw R.E."/>
            <person name="Ciuffetti L."/>
            <person name="Hamelin R.C."/>
            <person name="Kema G.H.J."/>
            <person name="Lawrence C."/>
            <person name="Scott J.A."/>
            <person name="Spatafora J.W."/>
            <person name="Turgeon B.G."/>
            <person name="de Wit P.J.G.M."/>
            <person name="Zhong S."/>
            <person name="Goodwin S.B."/>
            <person name="Grigoriev I.V."/>
        </authorList>
    </citation>
    <scope>NUCLEOTIDE SEQUENCE [LARGE SCALE GENOMIC DNA]</scope>
    <source>
        <strain evidence="10 11">UAMH 10762</strain>
    </source>
</reference>
<protein>
    <recommendedName>
        <fullName evidence="9">Thioredoxin domain-containing protein</fullName>
    </recommendedName>
</protein>
<keyword evidence="8" id="KW-0732">Signal</keyword>
<dbReference type="Pfam" id="PF00085">
    <property type="entry name" value="Thioredoxin"/>
    <property type="match status" value="2"/>
</dbReference>
<name>M2M9Y1_BAUPA</name>
<dbReference type="HOGENOM" id="CLU_021868_0_0_1"/>
<dbReference type="PANTHER" id="PTHR46426:SF1">
    <property type="entry name" value="PROTEIN DISULFIDE-ISOMERASE TMX3"/>
    <property type="match status" value="1"/>
</dbReference>
<dbReference type="PANTHER" id="PTHR46426">
    <property type="entry name" value="PROTEIN DISULFIDE-ISOMERASE TMX3"/>
    <property type="match status" value="1"/>
</dbReference>
<dbReference type="GeneID" id="19113112"/>
<dbReference type="STRING" id="717646.M2M9Y1"/>
<dbReference type="RefSeq" id="XP_007679206.1">
    <property type="nucleotide sequence ID" value="XM_007681016.1"/>
</dbReference>
<accession>M2M9Y1</accession>
<dbReference type="Gene3D" id="3.40.30.10">
    <property type="entry name" value="Glutaredoxin"/>
    <property type="match status" value="2"/>
</dbReference>
<dbReference type="InterPro" id="IPR013766">
    <property type="entry name" value="Thioredoxin_domain"/>
</dbReference>
<keyword evidence="4 7" id="KW-0472">Membrane</keyword>
<dbReference type="PROSITE" id="PS00194">
    <property type="entry name" value="THIOREDOXIN_1"/>
    <property type="match status" value="1"/>
</dbReference>
<feature type="transmembrane region" description="Helical" evidence="7">
    <location>
        <begin position="668"/>
        <end position="687"/>
    </location>
</feature>
<comment type="subcellular location">
    <subcellularLocation>
        <location evidence="1">Endoplasmic reticulum membrane</location>
        <topology evidence="1">Single-pass membrane protein</topology>
    </subcellularLocation>
</comment>
<proteinExistence type="predicted"/>
<dbReference type="OMA" id="IFVYFYD"/>
<dbReference type="AlphaFoldDB" id="M2M9Y1"/>
<dbReference type="SUPFAM" id="SSF52833">
    <property type="entry name" value="Thioredoxin-like"/>
    <property type="match status" value="3"/>
</dbReference>
<dbReference type="InterPro" id="IPR036249">
    <property type="entry name" value="Thioredoxin-like_sf"/>
</dbReference>
<feature type="chain" id="PRO_5004021187" description="Thioredoxin domain-containing protein" evidence="8">
    <location>
        <begin position="21"/>
        <end position="739"/>
    </location>
</feature>
<dbReference type="OrthoDB" id="72053at2759"/>
<dbReference type="PRINTS" id="PR00421">
    <property type="entry name" value="THIOREDOXIN"/>
</dbReference>
<evidence type="ECO:0000256" key="3">
    <source>
        <dbReference type="ARBA" id="ARBA00022989"/>
    </source>
</evidence>
<dbReference type="InterPro" id="IPR052250">
    <property type="entry name" value="PDI_TMX3"/>
</dbReference>
<evidence type="ECO:0000256" key="7">
    <source>
        <dbReference type="SAM" id="Phobius"/>
    </source>
</evidence>
<keyword evidence="3 7" id="KW-1133">Transmembrane helix</keyword>
<dbReference type="GO" id="GO:0005789">
    <property type="term" value="C:endoplasmic reticulum membrane"/>
    <property type="evidence" value="ECO:0007669"/>
    <property type="project" value="UniProtKB-SubCell"/>
</dbReference>
<sequence length="739" mass="83184">MRASYLLRLVTATLIGSSIAAWLERPAKDLDLPKRQDVAEGEGEFSTAESTDAGLEVEEGSTFNGKHVPPEMYIEGAKLDETISSGYWAVEFFSPYCHHCRAFAPTWLTLYEFYYTQEPVAGGSGKDADISFTDYYDFHFAKVDCVAYMDACSTKDVKSFPTIKLFKDGEPVKEIMGARSIKVMSEWVEETLETIRPGSRPKGGMKVPKVGADSVEKTLMPEAPPEPALKDTDATKTASDSASTVTATRVAEPVTPNLDGRSRPLTAESFQRLVTTSRDPWFVKFYAPWCGHCQAIAPNWSGMAKQMRGQLNIGEVNCDVEKRLCKDVKVKGYPTLLFFRGGERIEYDGLRGLGDLIRFGNQAVAVAEPIQDVTAAEFEALEAKEDVLFLYFYDHATTTEDFAALERLTMSLIGHARLVTTKDPLLNDRFKISTWPRLLVSRDGKPTYYTALSPKDMRDFRRVLGWMQSVWLPIVPELTASNAREIMDGKLVVLGILSREREEEFASAKREIKNAALEWVDKQTQAFQLERQELRDAKQLRIEEAEDRNDQRALRAAKSIRINMEDIERREVGFAWVDGVFWDRWIRTTFGVSVRSDHERVVMYDYDNHRYWDQTMTGNPIVPSRTSILETLPRIVANPPKLSSKSTTTVLGHAWGVFKEQLFEHPRVSIAVAIGVAIGVLIVWRRYGAQYVRELRLERMQSLPGYFRVGEGKGWMGSEKGGVMDGLLGGLGGQQGKVD</sequence>
<feature type="domain" description="Thioredoxin" evidence="9">
    <location>
        <begin position="21"/>
        <end position="193"/>
    </location>
</feature>
<feature type="domain" description="Thioredoxin" evidence="9">
    <location>
        <begin position="244"/>
        <end position="469"/>
    </location>
</feature>
<dbReference type="EMBL" id="KB445560">
    <property type="protein sequence ID" value="EMC93266.1"/>
    <property type="molecule type" value="Genomic_DNA"/>
</dbReference>
<dbReference type="eggNOG" id="KOG0191">
    <property type="taxonomic scope" value="Eukaryota"/>
</dbReference>
<keyword evidence="2 7" id="KW-0812">Transmembrane</keyword>
<gene>
    <name evidence="10" type="ORF">BAUCODRAFT_36938</name>
</gene>
<evidence type="ECO:0000256" key="2">
    <source>
        <dbReference type="ARBA" id="ARBA00022692"/>
    </source>
</evidence>
<feature type="region of interest" description="Disordered" evidence="6">
    <location>
        <begin position="34"/>
        <end position="53"/>
    </location>
</feature>
<dbReference type="InterPro" id="IPR017937">
    <property type="entry name" value="Thioredoxin_CS"/>
</dbReference>